<dbReference type="EMBL" id="MN739282">
    <property type="protein sequence ID" value="QHS96974.1"/>
    <property type="molecule type" value="Genomic_DNA"/>
</dbReference>
<name>A0A6C0BZL8_9ZZZZ</name>
<proteinExistence type="predicted"/>
<dbReference type="AlphaFoldDB" id="A0A6C0BZL8"/>
<accession>A0A6C0BZL8</accession>
<evidence type="ECO:0000256" key="2">
    <source>
        <dbReference type="SAM" id="Phobius"/>
    </source>
</evidence>
<evidence type="ECO:0000256" key="1">
    <source>
        <dbReference type="SAM" id="MobiDB-lite"/>
    </source>
</evidence>
<keyword evidence="2" id="KW-0812">Transmembrane</keyword>
<keyword evidence="2" id="KW-0472">Membrane</keyword>
<protein>
    <submittedName>
        <fullName evidence="3">Uncharacterized protein</fullName>
    </submittedName>
</protein>
<evidence type="ECO:0000313" key="3">
    <source>
        <dbReference type="EMBL" id="QHS96974.1"/>
    </source>
</evidence>
<feature type="transmembrane region" description="Helical" evidence="2">
    <location>
        <begin position="89"/>
        <end position="110"/>
    </location>
</feature>
<sequence>MAGERSNFMDSMYIMDPTIQVAKPKSFMDSARNAFSSTEKAASSAEKAASSVENSVLSDFSTAPSIMQRVEGAPSNLLHTAGGMPWYKIGMYGVLLIILSVLGFNIFNYLGKVTQTLSDIFGPIIALFGGGATGVLKKTVSASAAGTGGIIKGGADVIDSGLGALENKLNESSAKNNIDNKKVNTKKAEKKKAKEEENSPPSTKVPIPDEAGSNTQSKPSKPSFCYIGEDRGTRSCIQVDKDSNCMSGEIFPSMELCINPTLRS</sequence>
<feature type="region of interest" description="Disordered" evidence="1">
    <location>
        <begin position="183"/>
        <end position="226"/>
    </location>
</feature>
<organism evidence="3">
    <name type="scientific">viral metagenome</name>
    <dbReference type="NCBI Taxonomy" id="1070528"/>
    <lineage>
        <taxon>unclassified sequences</taxon>
        <taxon>metagenomes</taxon>
        <taxon>organismal metagenomes</taxon>
    </lineage>
</organism>
<keyword evidence="2" id="KW-1133">Transmembrane helix</keyword>
<reference evidence="3" key="1">
    <citation type="journal article" date="2020" name="Nature">
        <title>Giant virus diversity and host interactions through global metagenomics.</title>
        <authorList>
            <person name="Schulz F."/>
            <person name="Roux S."/>
            <person name="Paez-Espino D."/>
            <person name="Jungbluth S."/>
            <person name="Walsh D.A."/>
            <person name="Denef V.J."/>
            <person name="McMahon K.D."/>
            <person name="Konstantinidis K.T."/>
            <person name="Eloe-Fadrosh E.A."/>
            <person name="Kyrpides N.C."/>
            <person name="Woyke T."/>
        </authorList>
    </citation>
    <scope>NUCLEOTIDE SEQUENCE</scope>
    <source>
        <strain evidence="3">GVMAG-M-3300020166-5</strain>
    </source>
</reference>